<feature type="domain" description="Aldehyde dehydrogenase" evidence="8">
    <location>
        <begin position="11"/>
        <end position="446"/>
    </location>
</feature>
<dbReference type="Proteomes" id="UP000185924">
    <property type="component" value="Unassembled WGS sequence"/>
</dbReference>
<keyword evidence="3" id="KW-0520">NAD</keyword>
<dbReference type="InterPro" id="IPR016162">
    <property type="entry name" value="Ald_DH_N"/>
</dbReference>
<keyword evidence="10" id="KW-1185">Reference proteome</keyword>
<dbReference type="InterPro" id="IPR015590">
    <property type="entry name" value="Aldehyde_DH_dom"/>
</dbReference>
<dbReference type="EMBL" id="FTNM01000003">
    <property type="protein sequence ID" value="SIR16736.1"/>
    <property type="molecule type" value="Genomic_DNA"/>
</dbReference>
<dbReference type="GO" id="GO:0006081">
    <property type="term" value="P:aldehyde metabolic process"/>
    <property type="evidence" value="ECO:0007669"/>
    <property type="project" value="InterPro"/>
</dbReference>
<dbReference type="Gene3D" id="3.40.309.10">
    <property type="entry name" value="Aldehyde Dehydrogenase, Chain A, domain 2"/>
    <property type="match status" value="1"/>
</dbReference>
<evidence type="ECO:0000256" key="5">
    <source>
        <dbReference type="PIRSR" id="PIRSR036492-1"/>
    </source>
</evidence>
<dbReference type="RefSeq" id="WP_076422436.1">
    <property type="nucleotide sequence ID" value="NZ_FTNM01000003.1"/>
</dbReference>
<dbReference type="GO" id="GO:0005737">
    <property type="term" value="C:cytoplasm"/>
    <property type="evidence" value="ECO:0007669"/>
    <property type="project" value="TreeGrafter"/>
</dbReference>
<dbReference type="InterPro" id="IPR012394">
    <property type="entry name" value="Aldehyde_DH_NAD(P)"/>
</dbReference>
<evidence type="ECO:0000313" key="9">
    <source>
        <dbReference type="EMBL" id="SIR16736.1"/>
    </source>
</evidence>
<feature type="active site" evidence="5 6">
    <location>
        <position position="228"/>
    </location>
</feature>
<evidence type="ECO:0000313" key="10">
    <source>
        <dbReference type="Proteomes" id="UP000185924"/>
    </source>
</evidence>
<evidence type="ECO:0000256" key="7">
    <source>
        <dbReference type="RuleBase" id="RU003345"/>
    </source>
</evidence>
<comment type="similarity">
    <text evidence="1 4 7">Belongs to the aldehyde dehydrogenase family.</text>
</comment>
<protein>
    <recommendedName>
        <fullName evidence="4">Aldehyde dehydrogenase</fullName>
    </recommendedName>
</protein>
<organism evidence="9 10">
    <name type="scientific">Pontibacter lucknowensis</name>
    <dbReference type="NCBI Taxonomy" id="1077936"/>
    <lineage>
        <taxon>Bacteria</taxon>
        <taxon>Pseudomonadati</taxon>
        <taxon>Bacteroidota</taxon>
        <taxon>Cytophagia</taxon>
        <taxon>Cytophagales</taxon>
        <taxon>Hymenobacteraceae</taxon>
        <taxon>Pontibacter</taxon>
    </lineage>
</organism>
<dbReference type="AlphaFoldDB" id="A0A1N6YQ99"/>
<evidence type="ECO:0000256" key="3">
    <source>
        <dbReference type="ARBA" id="ARBA00023027"/>
    </source>
</evidence>
<dbReference type="FunFam" id="3.40.309.10:FF:000003">
    <property type="entry name" value="Aldehyde dehydrogenase"/>
    <property type="match status" value="1"/>
</dbReference>
<dbReference type="GO" id="GO:0004029">
    <property type="term" value="F:aldehyde dehydrogenase (NAD+) activity"/>
    <property type="evidence" value="ECO:0007669"/>
    <property type="project" value="TreeGrafter"/>
</dbReference>
<keyword evidence="2 4" id="KW-0560">Oxidoreductase</keyword>
<dbReference type="PROSITE" id="PS00070">
    <property type="entry name" value="ALDEHYDE_DEHYDR_CYS"/>
    <property type="match status" value="1"/>
</dbReference>
<dbReference type="PANTHER" id="PTHR43570">
    <property type="entry name" value="ALDEHYDE DEHYDROGENASE"/>
    <property type="match status" value="1"/>
</dbReference>
<dbReference type="InterPro" id="IPR016163">
    <property type="entry name" value="Ald_DH_C"/>
</dbReference>
<accession>A0A1N6YQ99</accession>
<evidence type="ECO:0000259" key="8">
    <source>
        <dbReference type="Pfam" id="PF00171"/>
    </source>
</evidence>
<reference evidence="10" key="1">
    <citation type="submission" date="2017-01" db="EMBL/GenBank/DDBJ databases">
        <authorList>
            <person name="Varghese N."/>
            <person name="Submissions S."/>
        </authorList>
    </citation>
    <scope>NUCLEOTIDE SEQUENCE [LARGE SCALE GENOMIC DNA]</scope>
    <source>
        <strain evidence="10">DM9</strain>
    </source>
</reference>
<gene>
    <name evidence="9" type="ORF">SAMN05421545_2646</name>
</gene>
<dbReference type="SUPFAM" id="SSF53720">
    <property type="entry name" value="ALDH-like"/>
    <property type="match status" value="1"/>
</dbReference>
<dbReference type="InterPro" id="IPR016160">
    <property type="entry name" value="Ald_DH_CS_CYS"/>
</dbReference>
<evidence type="ECO:0000256" key="4">
    <source>
        <dbReference type="PIRNR" id="PIRNR036492"/>
    </source>
</evidence>
<dbReference type="OrthoDB" id="9762913at2"/>
<evidence type="ECO:0000256" key="1">
    <source>
        <dbReference type="ARBA" id="ARBA00009986"/>
    </source>
</evidence>
<evidence type="ECO:0000256" key="6">
    <source>
        <dbReference type="PROSITE-ProRule" id="PRU10007"/>
    </source>
</evidence>
<dbReference type="Pfam" id="PF00171">
    <property type="entry name" value="Aldedh"/>
    <property type="match status" value="1"/>
</dbReference>
<dbReference type="Gene3D" id="3.40.605.10">
    <property type="entry name" value="Aldehyde Dehydrogenase, Chain A, domain 1"/>
    <property type="match status" value="1"/>
</dbReference>
<sequence>MNSTNTYVNRAGTVTEADPQAVLDLLKQQKAYFAGGHTLDISFRKEQLRRLLEALRSHEQELMDAMYADFRKPAFETYTTEIGFVEKELQLVLKKIVRWAKPQSVGETLLNFPARSYVYSQPYGVALIIGPWNYPLQLVLNPLIGALAAGNCAIIKPSELTPATSAVIARLISKTFDPRLVTVVQGGVPTTQLLLAQRFDYIFFTGSTQVGRVVMKAAAEHLTPVTLELGGKSPVIVAEDADLGLAARRIAWGKFMNAGQTCVAPDYLLVHEQVKDELIERLRIAIQEFYGDSPRHSPDFARIVNDRHYRRLSGYLQDGVVRIGGQHDADSRFIAPTVLDQVNWQHPVMQDEIFGPILPVLTYTHLDEAIRQVNSKEKPLALYFFSSNEVQQQRVLEELHFGGGCINDTISHLINPNLPFGGVGESGVGSYHGQASFELFSNQKSVVHRGTWIDLPLRYPPYGNRLAFVRKLFKWL</sequence>
<dbReference type="PANTHER" id="PTHR43570:SF16">
    <property type="entry name" value="ALDEHYDE DEHYDROGENASE TYPE III, ISOFORM Q"/>
    <property type="match status" value="1"/>
</dbReference>
<dbReference type="FunFam" id="3.40.605.10:FF:000004">
    <property type="entry name" value="Aldehyde dehydrogenase"/>
    <property type="match status" value="1"/>
</dbReference>
<dbReference type="STRING" id="1077936.SAMN05421545_2646"/>
<dbReference type="InterPro" id="IPR016161">
    <property type="entry name" value="Ald_DH/histidinol_DH"/>
</dbReference>
<proteinExistence type="inferred from homology"/>
<dbReference type="CDD" id="cd07136">
    <property type="entry name" value="ALDH_YwdH-P39616"/>
    <property type="match status" value="1"/>
</dbReference>
<name>A0A1N6YQ99_9BACT</name>
<dbReference type="PROSITE" id="PS00687">
    <property type="entry name" value="ALDEHYDE_DEHYDR_GLU"/>
    <property type="match status" value="1"/>
</dbReference>
<dbReference type="InterPro" id="IPR029510">
    <property type="entry name" value="Ald_DH_CS_GLU"/>
</dbReference>
<dbReference type="PIRSF" id="PIRSF036492">
    <property type="entry name" value="ALDH"/>
    <property type="match status" value="1"/>
</dbReference>
<feature type="active site" evidence="5">
    <location>
        <position position="262"/>
    </location>
</feature>
<evidence type="ECO:0000256" key="2">
    <source>
        <dbReference type="ARBA" id="ARBA00023002"/>
    </source>
</evidence>